<organism evidence="3 4">
    <name type="scientific">Arabidopsis suecica</name>
    <name type="common">Swedish thale-cress</name>
    <name type="synonym">Cardaminopsis suecica</name>
    <dbReference type="NCBI Taxonomy" id="45249"/>
    <lineage>
        <taxon>Eukaryota</taxon>
        <taxon>Viridiplantae</taxon>
        <taxon>Streptophyta</taxon>
        <taxon>Embryophyta</taxon>
        <taxon>Tracheophyta</taxon>
        <taxon>Spermatophyta</taxon>
        <taxon>Magnoliopsida</taxon>
        <taxon>eudicotyledons</taxon>
        <taxon>Gunneridae</taxon>
        <taxon>Pentapetalae</taxon>
        <taxon>rosids</taxon>
        <taxon>malvids</taxon>
        <taxon>Brassicales</taxon>
        <taxon>Brassicaceae</taxon>
        <taxon>Camelineae</taxon>
        <taxon>Arabidopsis</taxon>
    </lineage>
</organism>
<protein>
    <submittedName>
        <fullName evidence="3">Uncharacterized protein</fullName>
    </submittedName>
</protein>
<name>A0A8T2BRN8_ARASU</name>
<reference evidence="3 4" key="1">
    <citation type="submission" date="2020-12" db="EMBL/GenBank/DDBJ databases">
        <title>Concerted genomic and epigenomic changes stabilize Arabidopsis allopolyploids.</title>
        <authorList>
            <person name="Chen Z."/>
        </authorList>
    </citation>
    <scope>NUCLEOTIDE SEQUENCE [LARGE SCALE GENOMIC DNA]</scope>
    <source>
        <strain evidence="3">As9502</strain>
        <tissue evidence="3">Leaf</tissue>
    </source>
</reference>
<dbReference type="AlphaFoldDB" id="A0A8T2BRN8"/>
<comment type="caution">
    <text evidence="3">The sequence shown here is derived from an EMBL/GenBank/DDBJ whole genome shotgun (WGS) entry which is preliminary data.</text>
</comment>
<keyword evidence="2" id="KW-1133">Transmembrane helix</keyword>
<evidence type="ECO:0000313" key="4">
    <source>
        <dbReference type="Proteomes" id="UP000694251"/>
    </source>
</evidence>
<keyword evidence="2" id="KW-0472">Membrane</keyword>
<evidence type="ECO:0000256" key="1">
    <source>
        <dbReference type="SAM" id="MobiDB-lite"/>
    </source>
</evidence>
<dbReference type="Proteomes" id="UP000694251">
    <property type="component" value="Chromosome 7"/>
</dbReference>
<keyword evidence="4" id="KW-1185">Reference proteome</keyword>
<evidence type="ECO:0000256" key="2">
    <source>
        <dbReference type="SAM" id="Phobius"/>
    </source>
</evidence>
<feature type="region of interest" description="Disordered" evidence="1">
    <location>
        <begin position="228"/>
        <end position="254"/>
    </location>
</feature>
<dbReference type="OrthoDB" id="1113141at2759"/>
<proteinExistence type="predicted"/>
<dbReference type="EMBL" id="JAEFBJ010000007">
    <property type="protein sequence ID" value="KAG7588676.1"/>
    <property type="molecule type" value="Genomic_DNA"/>
</dbReference>
<evidence type="ECO:0000313" key="3">
    <source>
        <dbReference type="EMBL" id="KAG7588676.1"/>
    </source>
</evidence>
<gene>
    <name evidence="3" type="ORF">ISN44_As07g009920</name>
</gene>
<feature type="transmembrane region" description="Helical" evidence="2">
    <location>
        <begin position="336"/>
        <end position="364"/>
    </location>
</feature>
<sequence length="378" mass="42978">MVASDHSPVIATLADKAPRGKRNFRFDKRWIGKEGLLEAISNGWNLDSEPGDGKFVEKLSNCRRAISQWRRDLTPYGRQTIEELKSELNVAQRDDRRSREEITDLTMRLKEAYRDEELYWHQKSRSSWMQLGDNNSKYFHALTKQRRARNRITGLHDENGIWSTEDKDVQSIVVSYFKDLFTTTKPEAFEEALAEVQLLITEQINEFLTAPATESEVRATLFMMHPEKAPGPDDVEATAGHRSGSDGGDGKKKCVCSPSKHPRSFKFPLRDISVAYRSSTHTLVAEDIVAKTALSLKNALLLAWNEDSFVLQLFLDSKFIVKPFKSLEVTVELGRILLVLSFLHFRFIPLFFALISCTAFVFAVRSVLSAVFYSCNGG</sequence>
<accession>A0A8T2BRN8</accession>
<keyword evidence="2" id="KW-0812">Transmembrane</keyword>